<dbReference type="PANTHER" id="PTHR24107:SF2">
    <property type="entry name" value="NLR FAMILY CARD DOMAIN CONTAINING 3"/>
    <property type="match status" value="1"/>
</dbReference>
<dbReference type="GO" id="GO:0005856">
    <property type="term" value="C:cytoskeleton"/>
    <property type="evidence" value="ECO:0007669"/>
    <property type="project" value="UniProtKB-SubCell"/>
</dbReference>
<dbReference type="InterPro" id="IPR032675">
    <property type="entry name" value="LRR_dom_sf"/>
</dbReference>
<name>A0A0A0KQI8_CUCSA</name>
<protein>
    <submittedName>
        <fullName evidence="4">Uncharacterized protein</fullName>
    </submittedName>
</protein>
<dbReference type="AlphaFoldDB" id="A0A0A0KQI8"/>
<dbReference type="Pfam" id="PF13516">
    <property type="entry name" value="LRR_6"/>
    <property type="match status" value="3"/>
</dbReference>
<dbReference type="eggNOG" id="KOG4308">
    <property type="taxonomic scope" value="Eukaryota"/>
</dbReference>
<dbReference type="STRING" id="3659.A0A0A0KQI8"/>
<accession>A0A0A0KQI8</accession>
<dbReference type="Gene3D" id="3.80.10.10">
    <property type="entry name" value="Ribonuclease Inhibitor"/>
    <property type="match status" value="2"/>
</dbReference>
<reference evidence="4 5" key="3">
    <citation type="journal article" date="2010" name="BMC Genomics">
        <title>Transcriptome sequencing and comparative analysis of cucumber flowers with different sex types.</title>
        <authorList>
            <person name="Guo S."/>
            <person name="Zheng Y."/>
            <person name="Joung J.G."/>
            <person name="Liu S."/>
            <person name="Zhang Z."/>
            <person name="Crasta O.R."/>
            <person name="Sobral B.W."/>
            <person name="Xu Y."/>
            <person name="Huang S."/>
            <person name="Fei Z."/>
        </authorList>
    </citation>
    <scope>NUCLEOTIDE SEQUENCE [LARGE SCALE GENOMIC DNA]</scope>
    <source>
        <strain evidence="5">cv. 9930</strain>
    </source>
</reference>
<dbReference type="SMART" id="SM00368">
    <property type="entry name" value="LRR_RI"/>
    <property type="match status" value="5"/>
</dbReference>
<dbReference type="InterPro" id="IPR052410">
    <property type="entry name" value="DRC5"/>
</dbReference>
<dbReference type="InterPro" id="IPR001611">
    <property type="entry name" value="Leu-rich_rpt"/>
</dbReference>
<dbReference type="Proteomes" id="UP000029981">
    <property type="component" value="Chromosome 5"/>
</dbReference>
<keyword evidence="3" id="KW-0206">Cytoskeleton</keyword>
<dbReference type="FunFam" id="3.80.10.10:FF:000933">
    <property type="entry name" value="RNI-like superfamily protein"/>
    <property type="match status" value="1"/>
</dbReference>
<dbReference type="PANTHER" id="PTHR24107">
    <property type="entry name" value="YNEIN REGULATORY COMPLEX SUBUNIT 5"/>
    <property type="match status" value="1"/>
</dbReference>
<organism evidence="4 5">
    <name type="scientific">Cucumis sativus</name>
    <name type="common">Cucumber</name>
    <dbReference type="NCBI Taxonomy" id="3659"/>
    <lineage>
        <taxon>Eukaryota</taxon>
        <taxon>Viridiplantae</taxon>
        <taxon>Streptophyta</taxon>
        <taxon>Embryophyta</taxon>
        <taxon>Tracheophyta</taxon>
        <taxon>Spermatophyta</taxon>
        <taxon>Magnoliopsida</taxon>
        <taxon>eudicotyledons</taxon>
        <taxon>Gunneridae</taxon>
        <taxon>Pentapetalae</taxon>
        <taxon>rosids</taxon>
        <taxon>fabids</taxon>
        <taxon>Cucurbitales</taxon>
        <taxon>Cucurbitaceae</taxon>
        <taxon>Benincaseae</taxon>
        <taxon>Cucumis</taxon>
    </lineage>
</organism>
<reference evidence="4 5" key="2">
    <citation type="journal article" date="2009" name="PLoS ONE">
        <title>An integrated genetic and cytogenetic map of the cucumber genome.</title>
        <authorList>
            <person name="Ren Y."/>
            <person name="Zhang Z."/>
            <person name="Liu J."/>
            <person name="Staub J.E."/>
            <person name="Han Y."/>
            <person name="Cheng Z."/>
            <person name="Li X."/>
            <person name="Lu J."/>
            <person name="Miao H."/>
            <person name="Kang H."/>
            <person name="Xie B."/>
            <person name="Gu X."/>
            <person name="Wang X."/>
            <person name="Du Y."/>
            <person name="Jin W."/>
            <person name="Huang S."/>
        </authorList>
    </citation>
    <scope>NUCLEOTIDE SEQUENCE [LARGE SCALE GENOMIC DNA]</scope>
    <source>
        <strain evidence="5">cv. 9930</strain>
    </source>
</reference>
<keyword evidence="2" id="KW-0963">Cytoplasm</keyword>
<reference evidence="4 5" key="1">
    <citation type="journal article" date="2009" name="Nat. Genet.">
        <title>The genome of the cucumber, Cucumis sativus L.</title>
        <authorList>
            <person name="Huang S."/>
            <person name="Li R."/>
            <person name="Zhang Z."/>
            <person name="Li L."/>
            <person name="Gu X."/>
            <person name="Fan W."/>
            <person name="Lucas W.J."/>
            <person name="Wang X."/>
            <person name="Xie B."/>
            <person name="Ni P."/>
            <person name="Ren Y."/>
            <person name="Zhu H."/>
            <person name="Li J."/>
            <person name="Lin K."/>
            <person name="Jin W."/>
            <person name="Fei Z."/>
            <person name="Li G."/>
            <person name="Staub J."/>
            <person name="Kilian A."/>
            <person name="van der Vossen E.A."/>
            <person name="Wu Y."/>
            <person name="Guo J."/>
            <person name="He J."/>
            <person name="Jia Z."/>
            <person name="Ren Y."/>
            <person name="Tian G."/>
            <person name="Lu Y."/>
            <person name="Ruan J."/>
            <person name="Qian W."/>
            <person name="Wang M."/>
            <person name="Huang Q."/>
            <person name="Li B."/>
            <person name="Xuan Z."/>
            <person name="Cao J."/>
            <person name="Asan"/>
            <person name="Wu Z."/>
            <person name="Zhang J."/>
            <person name="Cai Q."/>
            <person name="Bai Y."/>
            <person name="Zhao B."/>
            <person name="Han Y."/>
            <person name="Li Y."/>
            <person name="Li X."/>
            <person name="Wang S."/>
            <person name="Shi Q."/>
            <person name="Liu S."/>
            <person name="Cho W.K."/>
            <person name="Kim J.Y."/>
            <person name="Xu Y."/>
            <person name="Heller-Uszynska K."/>
            <person name="Miao H."/>
            <person name="Cheng Z."/>
            <person name="Zhang S."/>
            <person name="Wu J."/>
            <person name="Yang Y."/>
            <person name="Kang H."/>
            <person name="Li M."/>
            <person name="Liang H."/>
            <person name="Ren X."/>
            <person name="Shi Z."/>
            <person name="Wen M."/>
            <person name="Jian M."/>
            <person name="Yang H."/>
            <person name="Zhang G."/>
            <person name="Yang Z."/>
            <person name="Chen R."/>
            <person name="Liu S."/>
            <person name="Li J."/>
            <person name="Ma L."/>
            <person name="Liu H."/>
            <person name="Zhou Y."/>
            <person name="Zhao J."/>
            <person name="Fang X."/>
            <person name="Li G."/>
            <person name="Fang L."/>
            <person name="Li Y."/>
            <person name="Liu D."/>
            <person name="Zheng H."/>
            <person name="Zhang Y."/>
            <person name="Qin N."/>
            <person name="Li Z."/>
            <person name="Yang G."/>
            <person name="Yang S."/>
            <person name="Bolund L."/>
            <person name="Kristiansen K."/>
            <person name="Zheng H."/>
            <person name="Li S."/>
            <person name="Zhang X."/>
            <person name="Yang H."/>
            <person name="Wang J."/>
            <person name="Sun R."/>
            <person name="Zhang B."/>
            <person name="Jiang S."/>
            <person name="Wang J."/>
            <person name="Du Y."/>
            <person name="Li S."/>
        </authorList>
    </citation>
    <scope>NUCLEOTIDE SEQUENCE [LARGE SCALE GENOMIC DNA]</scope>
    <source>
        <strain evidence="5">cv. 9930</strain>
    </source>
</reference>
<dbReference type="OMA" id="ISFCSHP"/>
<comment type="subcellular location">
    <subcellularLocation>
        <location evidence="1">Cytoplasm</location>
        <location evidence="1">Cytoskeleton</location>
    </subcellularLocation>
</comment>
<gene>
    <name evidence="4" type="ORF">Csa_5G467390</name>
</gene>
<evidence type="ECO:0000313" key="5">
    <source>
        <dbReference type="Proteomes" id="UP000029981"/>
    </source>
</evidence>
<sequence length="367" mass="39546">MASTSTSTISFCSHPKIFLRLHSLGSPRVGFGASGLNYHANGAFLSVTHRTRGFRLRNLVLKATLRSDSGSRRAATSRRVYRDSQTQSSSLVAPVKQLASTVLPAGVLVVFTFVLWKLVERLMVQKSDKSSSSVKNKWSFGAGINLFPDLAAKVDREAKLKLNDFAKELRTFRSVDMTARNFGDEGLFFLAESLGYNQTVEEVNFSANGITAEGIKAFDGVLQSNIILKTLDLSGNPIGDDGVKTLCDLLVNNSSIETLRLNSTDVGDEGAKAVSEMLKNNSSLRIIELNNNMIDYSGFTSLGGALLENNTIRNIHLTGNYGGALGANALAKGLEGNKSLRVHLILFIYNGVGNLNGHVSSGAHKTA</sequence>
<keyword evidence="5" id="KW-1185">Reference proteome</keyword>
<evidence type="ECO:0000256" key="1">
    <source>
        <dbReference type="ARBA" id="ARBA00004245"/>
    </source>
</evidence>
<dbReference type="EMBL" id="CM002926">
    <property type="protein sequence ID" value="KGN51144.1"/>
    <property type="molecule type" value="Genomic_DNA"/>
</dbReference>
<evidence type="ECO:0000256" key="3">
    <source>
        <dbReference type="ARBA" id="ARBA00023212"/>
    </source>
</evidence>
<dbReference type="Gramene" id="KGN51144">
    <property type="protein sequence ID" value="KGN51144"/>
    <property type="gene ID" value="Csa_5G467390"/>
</dbReference>
<proteinExistence type="predicted"/>
<dbReference type="SUPFAM" id="SSF52047">
    <property type="entry name" value="RNI-like"/>
    <property type="match status" value="1"/>
</dbReference>
<evidence type="ECO:0000256" key="2">
    <source>
        <dbReference type="ARBA" id="ARBA00022490"/>
    </source>
</evidence>
<reference evidence="4 5" key="4">
    <citation type="journal article" date="2011" name="BMC Genomics">
        <title>RNA-Seq improves annotation of protein-coding genes in the cucumber genome.</title>
        <authorList>
            <person name="Li Z."/>
            <person name="Zhang Z."/>
            <person name="Yan P."/>
            <person name="Huang S."/>
            <person name="Fei Z."/>
            <person name="Lin K."/>
        </authorList>
    </citation>
    <scope>NUCLEOTIDE SEQUENCE [LARGE SCALE GENOMIC DNA]</scope>
    <source>
        <strain evidence="5">cv. 9930</strain>
    </source>
</reference>
<evidence type="ECO:0000313" key="4">
    <source>
        <dbReference type="EMBL" id="KGN51144.1"/>
    </source>
</evidence>